<sequence length="115" mass="13916">MEAFRTVLCDVSLSKCRTSCCTRQRNACWRSNNSIRLFDELESGQQRRWFPLPHYRNEPRVDAVHELLLSQQPRFYRLMTGKQQWNQWMELTAHDYHVWNGWTLMDGPVEWIDLV</sequence>
<gene>
    <name evidence="1" type="primary">WBGene00276715</name>
</gene>
<dbReference type="EnsemblMetazoa" id="PPA38346.1">
    <property type="protein sequence ID" value="PPA38346.1"/>
    <property type="gene ID" value="WBGene00276715"/>
</dbReference>
<evidence type="ECO:0000313" key="2">
    <source>
        <dbReference type="Proteomes" id="UP000005239"/>
    </source>
</evidence>
<reference evidence="1" key="2">
    <citation type="submission" date="2022-06" db="UniProtKB">
        <authorList>
            <consortium name="EnsemblMetazoa"/>
        </authorList>
    </citation>
    <scope>IDENTIFICATION</scope>
    <source>
        <strain evidence="1">PS312</strain>
    </source>
</reference>
<organism evidence="1 2">
    <name type="scientific">Pristionchus pacificus</name>
    <name type="common">Parasitic nematode worm</name>
    <dbReference type="NCBI Taxonomy" id="54126"/>
    <lineage>
        <taxon>Eukaryota</taxon>
        <taxon>Metazoa</taxon>
        <taxon>Ecdysozoa</taxon>
        <taxon>Nematoda</taxon>
        <taxon>Chromadorea</taxon>
        <taxon>Rhabditida</taxon>
        <taxon>Rhabditina</taxon>
        <taxon>Diplogasteromorpha</taxon>
        <taxon>Diplogasteroidea</taxon>
        <taxon>Neodiplogasteridae</taxon>
        <taxon>Pristionchus</taxon>
    </lineage>
</organism>
<proteinExistence type="predicted"/>
<keyword evidence="2" id="KW-1185">Reference proteome</keyword>
<accession>A0A8R1UUA9</accession>
<name>A0A2A6CGD5_PRIPA</name>
<accession>A0A2A6CGD5</accession>
<protein>
    <submittedName>
        <fullName evidence="1">Uncharacterized protein</fullName>
    </submittedName>
</protein>
<dbReference type="AlphaFoldDB" id="A0A2A6CGD5"/>
<dbReference type="Proteomes" id="UP000005239">
    <property type="component" value="Unassembled WGS sequence"/>
</dbReference>
<evidence type="ECO:0000313" key="1">
    <source>
        <dbReference type="EnsemblMetazoa" id="PPA38346.1"/>
    </source>
</evidence>
<reference evidence="2" key="1">
    <citation type="journal article" date="2008" name="Nat. Genet.">
        <title>The Pristionchus pacificus genome provides a unique perspective on nematode lifestyle and parasitism.</title>
        <authorList>
            <person name="Dieterich C."/>
            <person name="Clifton S.W."/>
            <person name="Schuster L.N."/>
            <person name="Chinwalla A."/>
            <person name="Delehaunty K."/>
            <person name="Dinkelacker I."/>
            <person name="Fulton L."/>
            <person name="Fulton R."/>
            <person name="Godfrey J."/>
            <person name="Minx P."/>
            <person name="Mitreva M."/>
            <person name="Roeseler W."/>
            <person name="Tian H."/>
            <person name="Witte H."/>
            <person name="Yang S.P."/>
            <person name="Wilson R.K."/>
            <person name="Sommer R.J."/>
        </authorList>
    </citation>
    <scope>NUCLEOTIDE SEQUENCE [LARGE SCALE GENOMIC DNA]</scope>
    <source>
        <strain evidence="2">PS312</strain>
    </source>
</reference>